<accession>A0A0F6WD76</accession>
<evidence type="ECO:0000313" key="1">
    <source>
        <dbReference type="EMBL" id="AKF13711.1"/>
    </source>
</evidence>
<dbReference type="EMBL" id="KR054028">
    <property type="protein sequence ID" value="AKF13711.1"/>
    <property type="molecule type" value="Genomic_DNA"/>
</dbReference>
<dbReference type="Proteomes" id="UP000225419">
    <property type="component" value="Segment"/>
</dbReference>
<name>A0A0F6WD76_9CAUD</name>
<sequence>MGRIVNIKVVISRTTERDSMGSPYIHESYRTFTFGAATTLVAALDWVKSQCPEIVDMIIYEPETVAAQQERY</sequence>
<proteinExistence type="predicted"/>
<reference evidence="1 2" key="1">
    <citation type="journal article" date="2016" name="Microb. Biotechnol.">
        <title>A novel bacteriophage cocktail reduces and disperses Pseudomonas aeruginosa biofilms under static and flow conditions.</title>
        <authorList>
            <person name="Alves D.R."/>
            <person name="Perez-Esteban P."/>
            <person name="Kot W."/>
            <person name="Bean J.E."/>
            <person name="Arnot T."/>
            <person name="Hansen L.H."/>
            <person name="Enright M.C."/>
            <person name="Jenkins A.T."/>
        </authorList>
    </citation>
    <scope>NUCLEOTIDE SEQUENCE [LARGE SCALE GENOMIC DNA]</scope>
</reference>
<organism evidence="1 2">
    <name type="scientific">Pseudomonas phage DL52</name>
    <dbReference type="NCBI Taxonomy" id="1640975"/>
    <lineage>
        <taxon>Viruses</taxon>
        <taxon>Duplodnaviria</taxon>
        <taxon>Heunggongvirae</taxon>
        <taxon>Uroviricota</taxon>
        <taxon>Caudoviricetes</taxon>
        <taxon>Lindbergviridae</taxon>
        <taxon>Pbunavirus</taxon>
        <taxon>Pbunavirus PB1</taxon>
    </lineage>
</organism>
<evidence type="ECO:0000313" key="2">
    <source>
        <dbReference type="Proteomes" id="UP000225419"/>
    </source>
</evidence>
<protein>
    <submittedName>
        <fullName evidence="1">Tail assembly protein</fullName>
    </submittedName>
</protein>